<accession>A0A395T331</accession>
<organism evidence="2 3">
    <name type="scientific">Fusarium longipes</name>
    <dbReference type="NCBI Taxonomy" id="694270"/>
    <lineage>
        <taxon>Eukaryota</taxon>
        <taxon>Fungi</taxon>
        <taxon>Dikarya</taxon>
        <taxon>Ascomycota</taxon>
        <taxon>Pezizomycotina</taxon>
        <taxon>Sordariomycetes</taxon>
        <taxon>Hypocreomycetidae</taxon>
        <taxon>Hypocreales</taxon>
        <taxon>Nectriaceae</taxon>
        <taxon>Fusarium</taxon>
    </lineage>
</organism>
<keyword evidence="3" id="KW-1185">Reference proteome</keyword>
<gene>
    <name evidence="2" type="ORF">FLONG3_2832</name>
</gene>
<dbReference type="AlphaFoldDB" id="A0A395T331"/>
<proteinExistence type="predicted"/>
<reference evidence="2 3" key="1">
    <citation type="journal article" date="2018" name="PLoS Pathog.">
        <title>Evolution of structural diversity of trichothecenes, a family of toxins produced by plant pathogenic and entomopathogenic fungi.</title>
        <authorList>
            <person name="Proctor R.H."/>
            <person name="McCormick S.P."/>
            <person name="Kim H.S."/>
            <person name="Cardoza R.E."/>
            <person name="Stanley A.M."/>
            <person name="Lindo L."/>
            <person name="Kelly A."/>
            <person name="Brown D.W."/>
            <person name="Lee T."/>
            <person name="Vaughan M.M."/>
            <person name="Alexander N.J."/>
            <person name="Busman M."/>
            <person name="Gutierrez S."/>
        </authorList>
    </citation>
    <scope>NUCLEOTIDE SEQUENCE [LARGE SCALE GENOMIC DNA]</scope>
    <source>
        <strain evidence="2 3">NRRL 20695</strain>
    </source>
</reference>
<comment type="caution">
    <text evidence="2">The sequence shown here is derived from an EMBL/GenBank/DDBJ whole genome shotgun (WGS) entry which is preliminary data.</text>
</comment>
<dbReference type="EMBL" id="PXOG01000056">
    <property type="protein sequence ID" value="RGP78927.1"/>
    <property type="molecule type" value="Genomic_DNA"/>
</dbReference>
<evidence type="ECO:0000313" key="2">
    <source>
        <dbReference type="EMBL" id="RGP78927.1"/>
    </source>
</evidence>
<evidence type="ECO:0000256" key="1">
    <source>
        <dbReference type="SAM" id="MobiDB-lite"/>
    </source>
</evidence>
<feature type="compositionally biased region" description="Polar residues" evidence="1">
    <location>
        <begin position="1"/>
        <end position="20"/>
    </location>
</feature>
<protein>
    <submittedName>
        <fullName evidence="2">Succinate-semialdehyde dehydrogenase</fullName>
    </submittedName>
</protein>
<name>A0A395T331_9HYPO</name>
<feature type="region of interest" description="Disordered" evidence="1">
    <location>
        <begin position="1"/>
        <end position="21"/>
    </location>
</feature>
<sequence>MSPRETQQETGVRQRQSISETAFYGLSEADALSADSGISMPPSPPQLEDSCMTALFDSFDFTGSLGNFNSTHPFLDIPMNEDPWPVPTSPPVASHDSIIDPRLRSAPWDKDPNNSQSPIERLSNLQQELLRTKLPSTHARESGSQHQPAKCVESAMKPVQETLGVVTDLMHQCVKKGGDGRNSVCPDWQTIAESQACD</sequence>
<dbReference type="Proteomes" id="UP000266234">
    <property type="component" value="Unassembled WGS sequence"/>
</dbReference>
<dbReference type="OrthoDB" id="3498215at2759"/>
<evidence type="ECO:0000313" key="3">
    <source>
        <dbReference type="Proteomes" id="UP000266234"/>
    </source>
</evidence>